<dbReference type="EMBL" id="QGAC01000005">
    <property type="protein sequence ID" value="TKJ92507.1"/>
    <property type="molecule type" value="Genomic_DNA"/>
</dbReference>
<protein>
    <submittedName>
        <fullName evidence="2">Uncharacterized protein</fullName>
    </submittedName>
</protein>
<organism evidence="2 3">
    <name type="scientific">Erwinia persicina</name>
    <dbReference type="NCBI Taxonomy" id="55211"/>
    <lineage>
        <taxon>Bacteria</taxon>
        <taxon>Pseudomonadati</taxon>
        <taxon>Pseudomonadota</taxon>
        <taxon>Gammaproteobacteria</taxon>
        <taxon>Enterobacterales</taxon>
        <taxon>Erwiniaceae</taxon>
        <taxon>Erwinia</taxon>
    </lineage>
</organism>
<reference evidence="2 3" key="1">
    <citation type="journal article" date="2019" name="Sci. Rep.">
        <title>Differences in resource use lead to coexistence of seed-transmitted microbial populations.</title>
        <authorList>
            <person name="Torres-Cortes G."/>
            <person name="Garcia B.J."/>
            <person name="Compant S."/>
            <person name="Rezki S."/>
            <person name="Jones P."/>
            <person name="Preveaux A."/>
            <person name="Briand M."/>
            <person name="Roulet A."/>
            <person name="Bouchez O."/>
            <person name="Jacobson D."/>
            <person name="Barret M."/>
        </authorList>
    </citation>
    <scope>NUCLEOTIDE SEQUENCE [LARGE SCALE GENOMIC DNA]</scope>
    <source>
        <strain evidence="2 3">CFBP13511</strain>
    </source>
</reference>
<evidence type="ECO:0000313" key="4">
    <source>
        <dbReference type="Proteomes" id="UP000661012"/>
    </source>
</evidence>
<reference evidence="1 4" key="2">
    <citation type="journal article" date="2020" name="FEMS Microbiol. Ecol.">
        <title>Temporal dynamics of bacterial communities during seed development and maturation.</title>
        <authorList>
            <person name="Chesneau G."/>
            <person name="Torres-Cortes G."/>
            <person name="Briand M."/>
            <person name="Darrasse A."/>
            <person name="Preveaux A."/>
            <person name="Marais C."/>
            <person name="Jacques M.A."/>
            <person name="Shade A."/>
            <person name="Barret M."/>
        </authorList>
    </citation>
    <scope>NUCLEOTIDE SEQUENCE [LARGE SCALE GENOMIC DNA]</scope>
    <source>
        <strain evidence="1 4">CFBP13732</strain>
    </source>
</reference>
<sequence>MTIRELNMEEVTSVSGANLNRVDFIQYMKGVEQMANLYAAVNPAYAGKDWHYIAAVEPGLMGGTSQLIDMFGYAGKESLANWARDYA</sequence>
<comment type="caution">
    <text evidence="2">The sequence shown here is derived from an EMBL/GenBank/DDBJ whole genome shotgun (WGS) entry which is preliminary data.</text>
</comment>
<gene>
    <name evidence="2" type="ORF">EpCFBP13511_06815</name>
    <name evidence="1" type="ORF">IFT93_15975</name>
</gene>
<keyword evidence="4" id="KW-1185">Reference proteome</keyword>
<name>A0A356YRJ8_9GAMM</name>
<dbReference type="Proteomes" id="UP000306393">
    <property type="component" value="Unassembled WGS sequence"/>
</dbReference>
<evidence type="ECO:0000313" key="1">
    <source>
        <dbReference type="EMBL" id="MBD8107900.1"/>
    </source>
</evidence>
<dbReference type="KEGG" id="epe:CI789_19060"/>
<dbReference type="EMBL" id="JACYNN010000012">
    <property type="protein sequence ID" value="MBD8107900.1"/>
    <property type="molecule type" value="Genomic_DNA"/>
</dbReference>
<dbReference type="AlphaFoldDB" id="A0A356YRJ8"/>
<dbReference type="GeneID" id="67474607"/>
<proteinExistence type="predicted"/>
<dbReference type="RefSeq" id="WP_062744038.1">
    <property type="nucleotide sequence ID" value="NZ_CP022725.1"/>
</dbReference>
<evidence type="ECO:0000313" key="2">
    <source>
        <dbReference type="EMBL" id="TKJ92507.1"/>
    </source>
</evidence>
<evidence type="ECO:0000313" key="3">
    <source>
        <dbReference type="Proteomes" id="UP000306393"/>
    </source>
</evidence>
<accession>A0A356YRJ8</accession>
<dbReference type="Proteomes" id="UP000661012">
    <property type="component" value="Unassembled WGS sequence"/>
</dbReference>
<dbReference type="OrthoDB" id="9979217at2"/>